<name>A0ACB8UFY2_9APHY</name>
<accession>A0ACB8UFY2</accession>
<keyword evidence="2" id="KW-1185">Reference proteome</keyword>
<protein>
    <submittedName>
        <fullName evidence="1">Uncharacterized protein</fullName>
    </submittedName>
</protein>
<evidence type="ECO:0000313" key="1">
    <source>
        <dbReference type="EMBL" id="KAI0093272.1"/>
    </source>
</evidence>
<gene>
    <name evidence="1" type="ORF">BDY19DRAFT_903038</name>
</gene>
<comment type="caution">
    <text evidence="1">The sequence shown here is derived from an EMBL/GenBank/DDBJ whole genome shotgun (WGS) entry which is preliminary data.</text>
</comment>
<evidence type="ECO:0000313" key="2">
    <source>
        <dbReference type="Proteomes" id="UP001055072"/>
    </source>
</evidence>
<organism evidence="1 2">
    <name type="scientific">Irpex rosettiformis</name>
    <dbReference type="NCBI Taxonomy" id="378272"/>
    <lineage>
        <taxon>Eukaryota</taxon>
        <taxon>Fungi</taxon>
        <taxon>Dikarya</taxon>
        <taxon>Basidiomycota</taxon>
        <taxon>Agaricomycotina</taxon>
        <taxon>Agaricomycetes</taxon>
        <taxon>Polyporales</taxon>
        <taxon>Irpicaceae</taxon>
        <taxon>Irpex</taxon>
    </lineage>
</organism>
<reference evidence="1" key="1">
    <citation type="journal article" date="2021" name="Environ. Microbiol.">
        <title>Gene family expansions and transcriptome signatures uncover fungal adaptations to wood decay.</title>
        <authorList>
            <person name="Hage H."/>
            <person name="Miyauchi S."/>
            <person name="Viragh M."/>
            <person name="Drula E."/>
            <person name="Min B."/>
            <person name="Chaduli D."/>
            <person name="Navarro D."/>
            <person name="Favel A."/>
            <person name="Norest M."/>
            <person name="Lesage-Meessen L."/>
            <person name="Balint B."/>
            <person name="Merenyi Z."/>
            <person name="de Eugenio L."/>
            <person name="Morin E."/>
            <person name="Martinez A.T."/>
            <person name="Baldrian P."/>
            <person name="Stursova M."/>
            <person name="Martinez M.J."/>
            <person name="Novotny C."/>
            <person name="Magnuson J.K."/>
            <person name="Spatafora J.W."/>
            <person name="Maurice S."/>
            <person name="Pangilinan J."/>
            <person name="Andreopoulos W."/>
            <person name="LaButti K."/>
            <person name="Hundley H."/>
            <person name="Na H."/>
            <person name="Kuo A."/>
            <person name="Barry K."/>
            <person name="Lipzen A."/>
            <person name="Henrissat B."/>
            <person name="Riley R."/>
            <person name="Ahrendt S."/>
            <person name="Nagy L.G."/>
            <person name="Grigoriev I.V."/>
            <person name="Martin F."/>
            <person name="Rosso M.N."/>
        </authorList>
    </citation>
    <scope>NUCLEOTIDE SEQUENCE</scope>
    <source>
        <strain evidence="1">CBS 384.51</strain>
    </source>
</reference>
<sequence>MYWTMSPVRRLREQRKLRESRSDPGALCAARLRVNEEVYGHSEWIIITLLFPYMGVEHLVLTGIFACMKTPSQDQDTGRRFHASSHVPPCRRILASTLESLSSCMPRGHSNTVPVNSSTDSKGGLTQLLDGQGNRMVTGQ</sequence>
<dbReference type="Proteomes" id="UP001055072">
    <property type="component" value="Unassembled WGS sequence"/>
</dbReference>
<dbReference type="EMBL" id="MU274902">
    <property type="protein sequence ID" value="KAI0093272.1"/>
    <property type="molecule type" value="Genomic_DNA"/>
</dbReference>
<proteinExistence type="predicted"/>